<dbReference type="GO" id="GO:0003723">
    <property type="term" value="F:RNA binding"/>
    <property type="evidence" value="ECO:0007669"/>
    <property type="project" value="UniProtKB-KW"/>
</dbReference>
<organism evidence="2">
    <name type="scientific">Tanacetum cinerariifolium</name>
    <name type="common">Dalmatian daisy</name>
    <name type="synonym">Chrysanthemum cinerariifolium</name>
    <dbReference type="NCBI Taxonomy" id="118510"/>
    <lineage>
        <taxon>Eukaryota</taxon>
        <taxon>Viridiplantae</taxon>
        <taxon>Streptophyta</taxon>
        <taxon>Embryophyta</taxon>
        <taxon>Tracheophyta</taxon>
        <taxon>Spermatophyta</taxon>
        <taxon>Magnoliopsida</taxon>
        <taxon>eudicotyledons</taxon>
        <taxon>Gunneridae</taxon>
        <taxon>Pentapetalae</taxon>
        <taxon>asterids</taxon>
        <taxon>campanulids</taxon>
        <taxon>Asterales</taxon>
        <taxon>Asteraceae</taxon>
        <taxon>Asteroideae</taxon>
        <taxon>Anthemideae</taxon>
        <taxon>Anthemidinae</taxon>
        <taxon>Tanacetum</taxon>
    </lineage>
</organism>
<evidence type="ECO:0008006" key="3">
    <source>
        <dbReference type="Google" id="ProtNLM"/>
    </source>
</evidence>
<evidence type="ECO:0000256" key="1">
    <source>
        <dbReference type="PROSITE-ProRule" id="PRU00182"/>
    </source>
</evidence>
<name>A0A6L2LXX7_TANCI</name>
<proteinExistence type="predicted"/>
<dbReference type="AlphaFoldDB" id="A0A6L2LXX7"/>
<accession>A0A6L2LXX7</accession>
<comment type="caution">
    <text evidence="2">The sequence shown here is derived from an EMBL/GenBank/DDBJ whole genome shotgun (WGS) entry which is preliminary data.</text>
</comment>
<sequence>METEEVSDRFVALCFVNGLEAYDGNKVVKKEFIVALRGKIYFVKFIINPEEDDVKPGVSFGRSFLRMTKPIIDFMVGTITIYHDINPFLEETKQEEKSNDDWDHLLNFNINDIPLLGKEGLLPFLMKNGKSSRNKKWKDKVELDGMIVKEEKEEEEVKRIKGEALKEKDDPRTFIFPIRLEGQVNKNALVDTGSDINTMPYRIYERLGREDMKKRLFSTFDGFCHQTFRSARCDVMRNAESNSDDEEDYQIKRNKLWEHTMMRPDHHDPNALDNMKPWRKYCFHKFTINFCYRKVVGKKLSYVKLDMMRRYSLLLRGLELLISMNQSIRSFAMNFICTYEFDEVCADDELQTKKIIKVRLGGRAHSLTLLEFACRLGLYQAAELDEEGFNVYFKGGLHSDEHFNAQEYWLSISQEENLNLSRSHASTIRYPVLRVIYKMITYGFCQRTTGNDKIQKNDLWLLSMFHAKHQNRYENVAWLIARWMKRKGAEDVLRSLSAPVYCRDLDTTTLRELIEFESRLIPEDPQPGVPRVGIPRPPRASTQDLYNRMGRIEIRQEAIERMEYR</sequence>
<dbReference type="PROSITE" id="PS50889">
    <property type="entry name" value="S4"/>
    <property type="match status" value="1"/>
</dbReference>
<evidence type="ECO:0000313" key="2">
    <source>
        <dbReference type="EMBL" id="GEU65999.1"/>
    </source>
</evidence>
<keyword evidence="1" id="KW-0694">RNA-binding</keyword>
<reference evidence="2" key="1">
    <citation type="journal article" date="2019" name="Sci. Rep.">
        <title>Draft genome of Tanacetum cinerariifolium, the natural source of mosquito coil.</title>
        <authorList>
            <person name="Yamashiro T."/>
            <person name="Shiraishi A."/>
            <person name="Satake H."/>
            <person name="Nakayama K."/>
        </authorList>
    </citation>
    <scope>NUCLEOTIDE SEQUENCE</scope>
</reference>
<protein>
    <recommendedName>
        <fullName evidence="3">Reverse transcriptase domain-containing protein</fullName>
    </recommendedName>
</protein>
<dbReference type="InterPro" id="IPR021109">
    <property type="entry name" value="Peptidase_aspartic_dom_sf"/>
</dbReference>
<gene>
    <name evidence="2" type="ORF">Tci_037977</name>
</gene>
<dbReference type="Gene3D" id="2.40.70.10">
    <property type="entry name" value="Acid Proteases"/>
    <property type="match status" value="1"/>
</dbReference>
<dbReference type="EMBL" id="BKCJ010005305">
    <property type="protein sequence ID" value="GEU65999.1"/>
    <property type="molecule type" value="Genomic_DNA"/>
</dbReference>